<dbReference type="PANTHER" id="PTHR37692">
    <property type="entry name" value="HYPOTHETICAL MEMBRANE SPANNING PROTEIN"/>
    <property type="match status" value="1"/>
</dbReference>
<organism evidence="2 3">
    <name type="scientific">Brumimicrobium oceani</name>
    <dbReference type="NCBI Taxonomy" id="2100725"/>
    <lineage>
        <taxon>Bacteria</taxon>
        <taxon>Pseudomonadati</taxon>
        <taxon>Bacteroidota</taxon>
        <taxon>Flavobacteriia</taxon>
        <taxon>Flavobacteriales</taxon>
        <taxon>Crocinitomicaceae</taxon>
        <taxon>Brumimicrobium</taxon>
    </lineage>
</organism>
<dbReference type="InterPro" id="IPR007352">
    <property type="entry name" value="DUF420"/>
</dbReference>
<sequence>MQTKERTPAQIKSFKKLILALSIIIPLAVALLFEIKIKPEGMDFSFLPSVYATINGITAVLLVSALLAVTNKKYKLHENLMKTSLGFSLLFLVLYIIYHITSDSTSYGGQFPIIYYTILISHIVLSVGVVPLVLFTYFYAWQGDFVKHKKWTRFSFPIWLYVAVTGVVVYIMISPFYGLEG</sequence>
<comment type="caution">
    <text evidence="2">The sequence shown here is derived from an EMBL/GenBank/DDBJ whole genome shotgun (WGS) entry which is preliminary data.</text>
</comment>
<evidence type="ECO:0000313" key="3">
    <source>
        <dbReference type="Proteomes" id="UP000245370"/>
    </source>
</evidence>
<feature type="transmembrane region" description="Helical" evidence="1">
    <location>
        <begin position="49"/>
        <end position="68"/>
    </location>
</feature>
<reference evidence="2 3" key="2">
    <citation type="submission" date="2018-05" db="EMBL/GenBank/DDBJ databases">
        <authorList>
            <person name="Lanie J.A."/>
            <person name="Ng W.-L."/>
            <person name="Kazmierczak K.M."/>
            <person name="Andrzejewski T.M."/>
            <person name="Davidsen T.M."/>
            <person name="Wayne K.J."/>
            <person name="Tettelin H."/>
            <person name="Glass J.I."/>
            <person name="Rusch D."/>
            <person name="Podicherti R."/>
            <person name="Tsui H.-C.T."/>
            <person name="Winkler M.E."/>
        </authorList>
    </citation>
    <scope>NUCLEOTIDE SEQUENCE [LARGE SCALE GENOMIC DNA]</scope>
    <source>
        <strain evidence="2 3">C305</strain>
    </source>
</reference>
<feature type="transmembrane region" description="Helical" evidence="1">
    <location>
        <begin position="158"/>
        <end position="179"/>
    </location>
</feature>
<keyword evidence="1" id="KW-0812">Transmembrane</keyword>
<dbReference type="PANTHER" id="PTHR37692:SF1">
    <property type="entry name" value="DUF420 DOMAIN-CONTAINING PROTEIN"/>
    <property type="match status" value="1"/>
</dbReference>
<feature type="transmembrane region" description="Helical" evidence="1">
    <location>
        <begin position="17"/>
        <end position="37"/>
    </location>
</feature>
<keyword evidence="1" id="KW-0472">Membrane</keyword>
<dbReference type="OrthoDB" id="9811380at2"/>
<dbReference type="RefSeq" id="WP_109359808.1">
    <property type="nucleotide sequence ID" value="NZ_QFRJ01000008.1"/>
</dbReference>
<dbReference type="EMBL" id="QFRJ01000008">
    <property type="protein sequence ID" value="PWH85106.1"/>
    <property type="molecule type" value="Genomic_DNA"/>
</dbReference>
<feature type="transmembrane region" description="Helical" evidence="1">
    <location>
        <begin position="113"/>
        <end position="138"/>
    </location>
</feature>
<keyword evidence="1" id="KW-1133">Transmembrane helix</keyword>
<dbReference type="Proteomes" id="UP000245370">
    <property type="component" value="Unassembled WGS sequence"/>
</dbReference>
<proteinExistence type="predicted"/>
<reference evidence="2 3" key="1">
    <citation type="submission" date="2018-05" db="EMBL/GenBank/DDBJ databases">
        <title>Brumimicrobium oceani sp. nov., isolated from coastal sediment.</title>
        <authorList>
            <person name="Kou Y."/>
        </authorList>
    </citation>
    <scope>NUCLEOTIDE SEQUENCE [LARGE SCALE GENOMIC DNA]</scope>
    <source>
        <strain evidence="2 3">C305</strain>
    </source>
</reference>
<feature type="transmembrane region" description="Helical" evidence="1">
    <location>
        <begin position="80"/>
        <end position="101"/>
    </location>
</feature>
<name>A0A2U2XBD1_9FLAO</name>
<protein>
    <submittedName>
        <fullName evidence="2">DUF420 domain-containing protein</fullName>
    </submittedName>
</protein>
<accession>A0A2U2XBD1</accession>
<dbReference type="Pfam" id="PF04238">
    <property type="entry name" value="DUF420"/>
    <property type="match status" value="1"/>
</dbReference>
<gene>
    <name evidence="2" type="ORF">DIT68_10745</name>
</gene>
<dbReference type="AlphaFoldDB" id="A0A2U2XBD1"/>
<evidence type="ECO:0000313" key="2">
    <source>
        <dbReference type="EMBL" id="PWH85106.1"/>
    </source>
</evidence>
<evidence type="ECO:0000256" key="1">
    <source>
        <dbReference type="SAM" id="Phobius"/>
    </source>
</evidence>
<keyword evidence="3" id="KW-1185">Reference proteome</keyword>